<gene>
    <name evidence="2" type="ORF">ACFQ07_25770</name>
</gene>
<reference evidence="3" key="1">
    <citation type="journal article" date="2019" name="Int. J. Syst. Evol. Microbiol.">
        <title>The Global Catalogue of Microorganisms (GCM) 10K type strain sequencing project: providing services to taxonomists for standard genome sequencing and annotation.</title>
        <authorList>
            <consortium name="The Broad Institute Genomics Platform"/>
            <consortium name="The Broad Institute Genome Sequencing Center for Infectious Disease"/>
            <person name="Wu L."/>
            <person name="Ma J."/>
        </authorList>
    </citation>
    <scope>NUCLEOTIDE SEQUENCE [LARGE SCALE GENOMIC DNA]</scope>
    <source>
        <strain evidence="3">JCM 31696</strain>
    </source>
</reference>
<protein>
    <submittedName>
        <fullName evidence="2">Uncharacterized protein</fullName>
    </submittedName>
</protein>
<accession>A0ABW3CQ69</accession>
<evidence type="ECO:0000313" key="3">
    <source>
        <dbReference type="Proteomes" id="UP001597083"/>
    </source>
</evidence>
<comment type="caution">
    <text evidence="2">The sequence shown here is derived from an EMBL/GenBank/DDBJ whole genome shotgun (WGS) entry which is preliminary data.</text>
</comment>
<dbReference type="Proteomes" id="UP001597083">
    <property type="component" value="Unassembled WGS sequence"/>
</dbReference>
<dbReference type="EMBL" id="JBHTIR010003723">
    <property type="protein sequence ID" value="MFD0855676.1"/>
    <property type="molecule type" value="Genomic_DNA"/>
</dbReference>
<name>A0ABW3CQ69_9ACTN</name>
<evidence type="ECO:0000313" key="2">
    <source>
        <dbReference type="EMBL" id="MFD0855676.1"/>
    </source>
</evidence>
<sequence>MTEAELTAAFTRDDRRPEMEDPLVIALEFAVPLHILELADRTDTQRMEIGRRTARLIGEKGDILMFGGGRKGEVADAFNALAQGLAALAYQPGGVEAFGRHWCVHEHEWCPPFGDPPPHIRDAALALLNEADGPDEPDEGDARPIFDVPTGGLL</sequence>
<feature type="region of interest" description="Disordered" evidence="1">
    <location>
        <begin position="130"/>
        <end position="154"/>
    </location>
</feature>
<evidence type="ECO:0000256" key="1">
    <source>
        <dbReference type="SAM" id="MobiDB-lite"/>
    </source>
</evidence>
<proteinExistence type="predicted"/>
<organism evidence="2 3">
    <name type="scientific">Actinomadura adrarensis</name>
    <dbReference type="NCBI Taxonomy" id="1819600"/>
    <lineage>
        <taxon>Bacteria</taxon>
        <taxon>Bacillati</taxon>
        <taxon>Actinomycetota</taxon>
        <taxon>Actinomycetes</taxon>
        <taxon>Streptosporangiales</taxon>
        <taxon>Thermomonosporaceae</taxon>
        <taxon>Actinomadura</taxon>
    </lineage>
</organism>
<keyword evidence="3" id="KW-1185">Reference proteome</keyword>